<accession>A0ABX0Y9E3</accession>
<evidence type="ECO:0000313" key="1">
    <source>
        <dbReference type="EMBL" id="NJO99954.1"/>
    </source>
</evidence>
<keyword evidence="2" id="KW-1185">Reference proteome</keyword>
<protein>
    <submittedName>
        <fullName evidence="1">Cbb3-type cytochrome oxidase assembly protein CcoS</fullName>
    </submittedName>
</protein>
<dbReference type="NCBIfam" id="TIGR00847">
    <property type="entry name" value="ccoS"/>
    <property type="match status" value="1"/>
</dbReference>
<evidence type="ECO:0000313" key="2">
    <source>
        <dbReference type="Proteomes" id="UP000746535"/>
    </source>
</evidence>
<gene>
    <name evidence="1" type="primary">ccoS</name>
    <name evidence="1" type="ORF">HBH25_03650</name>
</gene>
<reference evidence="1 2" key="1">
    <citation type="submission" date="2020-03" db="EMBL/GenBank/DDBJ databases">
        <authorList>
            <person name="Wang L."/>
            <person name="He N."/>
            <person name="Li Y."/>
            <person name="Fang Y."/>
            <person name="Zhang F."/>
        </authorList>
    </citation>
    <scope>NUCLEOTIDE SEQUENCE [LARGE SCALE GENOMIC DNA]</scope>
    <source>
        <strain evidence="2">hsmgli-8</strain>
    </source>
</reference>
<dbReference type="Proteomes" id="UP000746535">
    <property type="component" value="Unassembled WGS sequence"/>
</dbReference>
<dbReference type="RefSeq" id="WP_168081649.1">
    <property type="nucleotide sequence ID" value="NZ_JAAVJI010000002.1"/>
</dbReference>
<sequence>MSALYFLIPAALLIVSAVVWLFCWAVSSGQYDDLDTPARRLLMDEDLPPPPEPPSHDR</sequence>
<dbReference type="InterPro" id="IPR004714">
    <property type="entry name" value="Cyt_oxidase_maturation_cbb3"/>
</dbReference>
<name>A0ABX0Y9E3_9PSED</name>
<dbReference type="EMBL" id="JAAVJI010000002">
    <property type="protein sequence ID" value="NJO99954.1"/>
    <property type="molecule type" value="Genomic_DNA"/>
</dbReference>
<organism evidence="1 2">
    <name type="scientific">Pseudomonas quercus</name>
    <dbReference type="NCBI Taxonomy" id="2722792"/>
    <lineage>
        <taxon>Bacteria</taxon>
        <taxon>Pseudomonadati</taxon>
        <taxon>Pseudomonadota</taxon>
        <taxon>Gammaproteobacteria</taxon>
        <taxon>Pseudomonadales</taxon>
        <taxon>Pseudomonadaceae</taxon>
        <taxon>Pseudomonas</taxon>
    </lineage>
</organism>
<comment type="caution">
    <text evidence="1">The sequence shown here is derived from an EMBL/GenBank/DDBJ whole genome shotgun (WGS) entry which is preliminary data.</text>
</comment>
<proteinExistence type="predicted"/>
<dbReference type="PANTHER" id="PTHR41532:SF1">
    <property type="entry name" value="FIXS PROTEIN"/>
    <property type="match status" value="1"/>
</dbReference>
<dbReference type="PANTHER" id="PTHR41532">
    <property type="entry name" value="FIXS PROTEIN"/>
    <property type="match status" value="1"/>
</dbReference>
<dbReference type="Pfam" id="PF03597">
    <property type="entry name" value="FixS"/>
    <property type="match status" value="1"/>
</dbReference>